<feature type="transmembrane region" description="Helical" evidence="13">
    <location>
        <begin position="358"/>
        <end position="377"/>
    </location>
</feature>
<keyword evidence="18" id="KW-1185">Reference proteome</keyword>
<accession>A0A3E0WYX5</accession>
<keyword evidence="10 13" id="KW-0143">Chaperone</keyword>
<gene>
    <name evidence="13" type="primary">yidC</name>
    <name evidence="17" type="ORF">CAL65_05160</name>
</gene>
<dbReference type="PRINTS" id="PR01900">
    <property type="entry name" value="YIDCPROTEIN"/>
</dbReference>
<evidence type="ECO:0000256" key="14">
    <source>
        <dbReference type="SAM" id="MobiDB-lite"/>
    </source>
</evidence>
<feature type="transmembrane region" description="Helical" evidence="13">
    <location>
        <begin position="497"/>
        <end position="522"/>
    </location>
</feature>
<evidence type="ECO:0000256" key="8">
    <source>
        <dbReference type="ARBA" id="ARBA00022989"/>
    </source>
</evidence>
<name>A0A3E0WYX5_9GAMM</name>
<evidence type="ECO:0000256" key="11">
    <source>
        <dbReference type="ARBA" id="ARBA00033245"/>
    </source>
</evidence>
<evidence type="ECO:0000256" key="12">
    <source>
        <dbReference type="ARBA" id="ARBA00033342"/>
    </source>
</evidence>
<dbReference type="EMBL" id="NFZW01000004">
    <property type="protein sequence ID" value="RFA38230.1"/>
    <property type="molecule type" value="Genomic_DNA"/>
</dbReference>
<dbReference type="NCBIfam" id="TIGR03593">
    <property type="entry name" value="yidC_nterm"/>
    <property type="match status" value="1"/>
</dbReference>
<sequence>MENQRLFLYMALIFVALLMWSEWQRDYRQPAPTEEVVEEVPSEFAEAPEEAAPATDPERATVPSPTLLPQAETIRVVTDLLDVEINTLGGDIRSVKLREYPVTVDDPTPFQLMSDEQHPIFIAQSGLQVEEGDAPTHMAHYRAEQTEYRLEEGENTLEVPLVWTNEEGVTVTKRYIFHRDGYLIDVRHEVANESAEPWRAYQYTQLRRSPDPGGRSMFFIYTYTGGVIYSEEDRYQKISFSDMDDSRLSRTITDGWAAMIQHYFLGAWIPPREQPQHFYSRALPDNNYVLGMSSPRQTIEPGGEGVFSSQLYVGPKEQARLREIAPGLHLTVDYGFLTVISAPLFWLLERIYNLIGNWGWAIIILTLMIKLVFYKLSETSFRSMARMRKLQPKLQQLKERFGEDRQRLNQEMMELYKKEKINPLGGCLPVLVQIPVFIALYWVLLESVELRQAPFILWIQDLSVPDPFFVLPVLMGVSMLIQQKLNPAPLDPIQQKILMVLPIVFTVFFAFFPAGLVLYWVANNVLSIAQQWVITRRIEKEPGRNETKKNKA</sequence>
<reference evidence="18" key="1">
    <citation type="submission" date="2017-05" db="EMBL/GenBank/DDBJ databases">
        <authorList>
            <person name="Sharma S."/>
            <person name="Sidhu C."/>
            <person name="Pinnaka A.K."/>
        </authorList>
    </citation>
    <scope>NUCLEOTIDE SEQUENCE [LARGE SCALE GENOMIC DNA]</scope>
    <source>
        <strain evidence="18">AK93</strain>
    </source>
</reference>
<feature type="transmembrane region" description="Helical" evidence="13">
    <location>
        <begin position="421"/>
        <end position="443"/>
    </location>
</feature>
<dbReference type="InterPro" id="IPR001708">
    <property type="entry name" value="YidC/ALB3/OXA1/COX18"/>
</dbReference>
<dbReference type="GO" id="GO:0005886">
    <property type="term" value="C:plasma membrane"/>
    <property type="evidence" value="ECO:0007669"/>
    <property type="project" value="UniProtKB-SubCell"/>
</dbReference>
<dbReference type="InterPro" id="IPR019998">
    <property type="entry name" value="Membr_insert_YidC"/>
</dbReference>
<dbReference type="GO" id="GO:0051205">
    <property type="term" value="P:protein insertion into membrane"/>
    <property type="evidence" value="ECO:0007669"/>
    <property type="project" value="TreeGrafter"/>
</dbReference>
<comment type="similarity">
    <text evidence="2 13">Belongs to the OXA1/ALB3/YidC family. Type 1 subfamily.</text>
</comment>
<evidence type="ECO:0000256" key="9">
    <source>
        <dbReference type="ARBA" id="ARBA00023136"/>
    </source>
</evidence>
<evidence type="ECO:0000313" key="18">
    <source>
        <dbReference type="Proteomes" id="UP000256763"/>
    </source>
</evidence>
<evidence type="ECO:0000256" key="6">
    <source>
        <dbReference type="ARBA" id="ARBA00022692"/>
    </source>
</evidence>
<evidence type="ECO:0000256" key="10">
    <source>
        <dbReference type="ARBA" id="ARBA00023186"/>
    </source>
</evidence>
<dbReference type="CDD" id="cd20070">
    <property type="entry name" value="5TM_YidC_Alb3"/>
    <property type="match status" value="1"/>
</dbReference>
<feature type="domain" description="Membrane insertase YidC/Oxa/ALB C-terminal" evidence="15">
    <location>
        <begin position="358"/>
        <end position="536"/>
    </location>
</feature>
<feature type="compositionally biased region" description="Acidic residues" evidence="14">
    <location>
        <begin position="39"/>
        <end position="49"/>
    </location>
</feature>
<evidence type="ECO:0000256" key="4">
    <source>
        <dbReference type="ARBA" id="ARBA00022448"/>
    </source>
</evidence>
<keyword evidence="7 13" id="KW-0653">Protein transport</keyword>
<dbReference type="NCBIfam" id="NF002353">
    <property type="entry name" value="PRK01318.1-4"/>
    <property type="match status" value="1"/>
</dbReference>
<dbReference type="HAMAP" id="MF_01810">
    <property type="entry name" value="YidC_type1"/>
    <property type="match status" value="1"/>
</dbReference>
<dbReference type="InterPro" id="IPR038221">
    <property type="entry name" value="YidC_periplasmic_sf"/>
</dbReference>
<dbReference type="NCBIfam" id="TIGR03592">
    <property type="entry name" value="yidC_oxa1_cterm"/>
    <property type="match status" value="1"/>
</dbReference>
<dbReference type="PANTHER" id="PTHR12428:SF65">
    <property type="entry name" value="CYTOCHROME C OXIDASE ASSEMBLY PROTEIN COX18, MITOCHONDRIAL"/>
    <property type="match status" value="1"/>
</dbReference>
<evidence type="ECO:0000256" key="7">
    <source>
        <dbReference type="ARBA" id="ARBA00022927"/>
    </source>
</evidence>
<keyword evidence="8 13" id="KW-1133">Transmembrane helix</keyword>
<proteinExistence type="inferred from homology"/>
<dbReference type="PRINTS" id="PR00701">
    <property type="entry name" value="60KDINNERMP"/>
</dbReference>
<comment type="subunit">
    <text evidence="13">Interacts with the Sec translocase complex via SecD. Specifically interacts with transmembrane segments of nascent integral membrane proteins during membrane integration.</text>
</comment>
<dbReference type="Pfam" id="PF02096">
    <property type="entry name" value="60KD_IMP"/>
    <property type="match status" value="1"/>
</dbReference>
<dbReference type="InterPro" id="IPR028055">
    <property type="entry name" value="YidC/Oxa/ALB_C"/>
</dbReference>
<keyword evidence="9 13" id="KW-0472">Membrane</keyword>
<comment type="function">
    <text evidence="13">Required for the insertion and/or proper folding and/or complex formation of integral membrane proteins into the membrane. Involved in integration of membrane proteins that insert both dependently and independently of the Sec translocase complex, as well as at least some lipoproteins. Aids folding of multispanning membrane proteins.</text>
</comment>
<dbReference type="RefSeq" id="WP_116301083.1">
    <property type="nucleotide sequence ID" value="NZ_NFZV01000003.1"/>
</dbReference>
<evidence type="ECO:0000259" key="16">
    <source>
        <dbReference type="Pfam" id="PF14849"/>
    </source>
</evidence>
<dbReference type="GO" id="GO:0015031">
    <property type="term" value="P:protein transport"/>
    <property type="evidence" value="ECO:0007669"/>
    <property type="project" value="UniProtKB-KW"/>
</dbReference>
<evidence type="ECO:0000256" key="1">
    <source>
        <dbReference type="ARBA" id="ARBA00004429"/>
    </source>
</evidence>
<dbReference type="InterPro" id="IPR028053">
    <property type="entry name" value="Membr_insert_YidC_N"/>
</dbReference>
<evidence type="ECO:0000256" key="5">
    <source>
        <dbReference type="ARBA" id="ARBA00022475"/>
    </source>
</evidence>
<protein>
    <recommendedName>
        <fullName evidence="3 13">Membrane protein insertase YidC</fullName>
    </recommendedName>
    <alternativeName>
        <fullName evidence="12 13">Foldase YidC</fullName>
    </alternativeName>
    <alternativeName>
        <fullName evidence="11 13">Membrane integrase YidC</fullName>
    </alternativeName>
    <alternativeName>
        <fullName evidence="13">Membrane protein YidC</fullName>
    </alternativeName>
</protein>
<dbReference type="Proteomes" id="UP000256763">
    <property type="component" value="Unassembled WGS sequence"/>
</dbReference>
<dbReference type="PANTHER" id="PTHR12428">
    <property type="entry name" value="OXA1"/>
    <property type="match status" value="1"/>
</dbReference>
<evidence type="ECO:0000259" key="15">
    <source>
        <dbReference type="Pfam" id="PF02096"/>
    </source>
</evidence>
<dbReference type="GO" id="GO:0032977">
    <property type="term" value="F:membrane insertase activity"/>
    <property type="evidence" value="ECO:0007669"/>
    <property type="project" value="InterPro"/>
</dbReference>
<feature type="domain" description="Membrane insertase YidC N-terminal" evidence="16">
    <location>
        <begin position="74"/>
        <end position="347"/>
    </location>
</feature>
<evidence type="ECO:0000256" key="2">
    <source>
        <dbReference type="ARBA" id="ARBA00010527"/>
    </source>
</evidence>
<organism evidence="17 18">
    <name type="scientific">Alkalilimnicola ehrlichii</name>
    <dbReference type="NCBI Taxonomy" id="351052"/>
    <lineage>
        <taxon>Bacteria</taxon>
        <taxon>Pseudomonadati</taxon>
        <taxon>Pseudomonadota</taxon>
        <taxon>Gammaproteobacteria</taxon>
        <taxon>Chromatiales</taxon>
        <taxon>Ectothiorhodospiraceae</taxon>
        <taxon>Alkalilimnicola</taxon>
    </lineage>
</organism>
<dbReference type="NCBIfam" id="NF002352">
    <property type="entry name" value="PRK01318.1-3"/>
    <property type="match status" value="1"/>
</dbReference>
<keyword evidence="4 13" id="KW-0813">Transport</keyword>
<evidence type="ECO:0000313" key="17">
    <source>
        <dbReference type="EMBL" id="RFA38230.1"/>
    </source>
</evidence>
<comment type="caution">
    <text evidence="17">The sequence shown here is derived from an EMBL/GenBank/DDBJ whole genome shotgun (WGS) entry which is preliminary data.</text>
</comment>
<feature type="region of interest" description="Disordered" evidence="14">
    <location>
        <begin position="39"/>
        <end position="64"/>
    </location>
</feature>
<dbReference type="AlphaFoldDB" id="A0A3E0WYX5"/>
<dbReference type="InterPro" id="IPR047196">
    <property type="entry name" value="YidC_ALB_C"/>
</dbReference>
<keyword evidence="6 13" id="KW-0812">Transmembrane</keyword>
<comment type="subcellular location">
    <subcellularLocation>
        <location evidence="1">Cell inner membrane</location>
        <topology evidence="1">Multi-pass membrane protein</topology>
    </subcellularLocation>
    <subcellularLocation>
        <location evidence="13">Cell membrane</location>
        <topology evidence="13">Multi-pass membrane protein</topology>
    </subcellularLocation>
</comment>
<evidence type="ECO:0000256" key="3">
    <source>
        <dbReference type="ARBA" id="ARBA00015325"/>
    </source>
</evidence>
<dbReference type="CDD" id="cd19961">
    <property type="entry name" value="EcYidC-like_peri"/>
    <property type="match status" value="1"/>
</dbReference>
<dbReference type="Pfam" id="PF14849">
    <property type="entry name" value="YidC_periplas"/>
    <property type="match status" value="1"/>
</dbReference>
<keyword evidence="5 13" id="KW-1003">Cell membrane</keyword>
<dbReference type="Gene3D" id="2.70.98.90">
    <property type="match status" value="1"/>
</dbReference>
<comment type="caution">
    <text evidence="13">Lacks conserved residue(s) required for the propagation of feature annotation.</text>
</comment>
<dbReference type="OrthoDB" id="9780552at2"/>
<evidence type="ECO:0000256" key="13">
    <source>
        <dbReference type="HAMAP-Rule" id="MF_01810"/>
    </source>
</evidence>